<dbReference type="GO" id="GO:0051537">
    <property type="term" value="F:2 iron, 2 sulfur cluster binding"/>
    <property type="evidence" value="ECO:0007669"/>
    <property type="project" value="UniProtKB-KW"/>
</dbReference>
<dbReference type="Gene3D" id="2.102.10.10">
    <property type="entry name" value="Rieske [2Fe-2S] iron-sulphur domain"/>
    <property type="match status" value="1"/>
</dbReference>
<accession>A0A158GS83</accession>
<keyword evidence="4" id="KW-0408">Iron</keyword>
<dbReference type="Proteomes" id="UP000054740">
    <property type="component" value="Unassembled WGS sequence"/>
</dbReference>
<keyword evidence="2" id="KW-0479">Metal-binding</keyword>
<dbReference type="InterPro" id="IPR050584">
    <property type="entry name" value="Cholesterol_7-desaturase"/>
</dbReference>
<sequence>MSFLKNAWYVGAWASEVTRALTPRTILNEAVLFYRKTDGSAAAIGGICPHRFAPLSMGKLVGDEVQCGYHGLQFDCSGKCTGTPIDKKVPAAAKVKSWPLVEKYNLIWLWMGEPERADESLIPDFSYLLDSNRKILSGVTHVKANYELIVDNLADLTHTHFLHGNFLHTEAVKQTQHQVMQEGTTVHSKFWFPDGRVPPLMGKYMDDPELIVDRWTEIRWDAPATIRLNAGATPTGKPREEGIQAYGTHLLTPETEHSTHYFYAHARSFKIDDPATDVLVREWQQVAFNEQDKPMIEAQQKIIGERELMDMRPVLLATDAGAVRIRRVIRKLIQEEQAPVPAQ</sequence>
<keyword evidence="5" id="KW-0411">Iron-sulfur</keyword>
<dbReference type="RefSeq" id="WP_041732516.1">
    <property type="nucleotide sequence ID" value="NZ_FCNY02000005.1"/>
</dbReference>
<protein>
    <submittedName>
        <fullName evidence="7">Vanillate monooxygenase</fullName>
    </submittedName>
</protein>
<evidence type="ECO:0000256" key="2">
    <source>
        <dbReference type="ARBA" id="ARBA00022723"/>
    </source>
</evidence>
<dbReference type="Gene3D" id="3.90.380.10">
    <property type="entry name" value="Naphthalene 1,2-dioxygenase Alpha Subunit, Chain A, domain 1"/>
    <property type="match status" value="1"/>
</dbReference>
<feature type="domain" description="Rieske" evidence="6">
    <location>
        <begin position="8"/>
        <end position="109"/>
    </location>
</feature>
<dbReference type="PANTHER" id="PTHR21266:SF60">
    <property type="entry name" value="3-KETOSTEROID-9-ALPHA-MONOOXYGENASE, OXYGENASE COMPONENT"/>
    <property type="match status" value="1"/>
</dbReference>
<dbReference type="SUPFAM" id="SSF50022">
    <property type="entry name" value="ISP domain"/>
    <property type="match status" value="1"/>
</dbReference>
<dbReference type="InterPro" id="IPR017941">
    <property type="entry name" value="Rieske_2Fe-2S"/>
</dbReference>
<dbReference type="SUPFAM" id="SSF55961">
    <property type="entry name" value="Bet v1-like"/>
    <property type="match status" value="1"/>
</dbReference>
<keyword evidence="7" id="KW-0503">Monooxygenase</keyword>
<evidence type="ECO:0000256" key="4">
    <source>
        <dbReference type="ARBA" id="ARBA00023004"/>
    </source>
</evidence>
<organism evidence="7 8">
    <name type="scientific">Caballeronia cordobensis</name>
    <name type="common">Burkholderia cordobensis</name>
    <dbReference type="NCBI Taxonomy" id="1353886"/>
    <lineage>
        <taxon>Bacteria</taxon>
        <taxon>Pseudomonadati</taxon>
        <taxon>Pseudomonadota</taxon>
        <taxon>Betaproteobacteria</taxon>
        <taxon>Burkholderiales</taxon>
        <taxon>Burkholderiaceae</taxon>
        <taxon>Caballeronia</taxon>
    </lineage>
</organism>
<dbReference type="CDD" id="cd08878">
    <property type="entry name" value="RHO_alpha_C_DMO-like"/>
    <property type="match status" value="1"/>
</dbReference>
<keyword evidence="1" id="KW-0001">2Fe-2S</keyword>
<evidence type="ECO:0000256" key="1">
    <source>
        <dbReference type="ARBA" id="ARBA00022714"/>
    </source>
</evidence>
<proteinExistence type="predicted"/>
<dbReference type="PANTHER" id="PTHR21266">
    <property type="entry name" value="IRON-SULFUR DOMAIN CONTAINING PROTEIN"/>
    <property type="match status" value="1"/>
</dbReference>
<evidence type="ECO:0000259" key="6">
    <source>
        <dbReference type="PROSITE" id="PS51296"/>
    </source>
</evidence>
<dbReference type="GO" id="GO:0004497">
    <property type="term" value="F:monooxygenase activity"/>
    <property type="evidence" value="ECO:0007669"/>
    <property type="project" value="UniProtKB-KW"/>
</dbReference>
<evidence type="ECO:0000313" key="8">
    <source>
        <dbReference type="Proteomes" id="UP000054740"/>
    </source>
</evidence>
<name>A0A158GS83_CABCO</name>
<dbReference type="PROSITE" id="PS51296">
    <property type="entry name" value="RIESKE"/>
    <property type="match status" value="1"/>
</dbReference>
<evidence type="ECO:0000313" key="7">
    <source>
        <dbReference type="EMBL" id="SAL35014.1"/>
    </source>
</evidence>
<dbReference type="AlphaFoldDB" id="A0A158GS83"/>
<dbReference type="InterPro" id="IPR044043">
    <property type="entry name" value="VanA_C_cat"/>
</dbReference>
<dbReference type="Pfam" id="PF19112">
    <property type="entry name" value="VanA_C"/>
    <property type="match status" value="1"/>
</dbReference>
<keyword evidence="8" id="KW-1185">Reference proteome</keyword>
<evidence type="ECO:0000256" key="5">
    <source>
        <dbReference type="ARBA" id="ARBA00023014"/>
    </source>
</evidence>
<gene>
    <name evidence="7" type="ORF">AWB70_02434</name>
</gene>
<keyword evidence="3" id="KW-0560">Oxidoreductase</keyword>
<dbReference type="InterPro" id="IPR036922">
    <property type="entry name" value="Rieske_2Fe-2S_sf"/>
</dbReference>
<dbReference type="Pfam" id="PF00355">
    <property type="entry name" value="Rieske"/>
    <property type="match status" value="1"/>
</dbReference>
<dbReference type="EMBL" id="FCNY02000005">
    <property type="protein sequence ID" value="SAL35014.1"/>
    <property type="molecule type" value="Genomic_DNA"/>
</dbReference>
<reference evidence="8" key="1">
    <citation type="submission" date="2016-01" db="EMBL/GenBank/DDBJ databases">
        <authorList>
            <person name="Peeters C."/>
        </authorList>
    </citation>
    <scope>NUCLEOTIDE SEQUENCE [LARGE SCALE GENOMIC DNA]</scope>
</reference>
<evidence type="ECO:0000256" key="3">
    <source>
        <dbReference type="ARBA" id="ARBA00023002"/>
    </source>
</evidence>
<dbReference type="GO" id="GO:0046872">
    <property type="term" value="F:metal ion binding"/>
    <property type="evidence" value="ECO:0007669"/>
    <property type="project" value="UniProtKB-KW"/>
</dbReference>